<keyword evidence="3" id="KW-1185">Reference proteome</keyword>
<reference evidence="2 3" key="1">
    <citation type="submission" date="2016-02" db="EMBL/GenBank/DDBJ databases">
        <title>Genome sequencing of a beta-galactosidase producing bacteria Rhizobium sp. 59.</title>
        <authorList>
            <person name="Wang D."/>
            <person name="Kot W."/>
            <person name="Qin Y."/>
            <person name="Hansen L."/>
            <person name="Naqvi K."/>
            <person name="Rensing C."/>
        </authorList>
    </citation>
    <scope>NUCLEOTIDE SEQUENCE [LARGE SCALE GENOMIC DNA]</scope>
    <source>
        <strain evidence="2 3">59</strain>
    </source>
</reference>
<accession>A0A657LZV2</accession>
<sequence>MRRDKEKLARTLVDVKRKQDLIADQVAERLIAGQLQIAAFDRLLEDLQKQRNELEGALVKSAVKRKGAAKTFVVNPSMYSACMYSAAMAALTKIARTGNTEHDEVLRRFNFIRDLVQKVLIVPSADGKAADLTVASRMAFILASMQAFQEYSAGLRERHANEFARRVRAGEFSDINEKLDFTARFCAVLAEEEADWKRLQVSLVAGAGFEPAAFRL</sequence>
<dbReference type="EMBL" id="LSRP01000071">
    <property type="protein sequence ID" value="OJF99405.1"/>
    <property type="molecule type" value="Genomic_DNA"/>
</dbReference>
<comment type="caution">
    <text evidence="2">The sequence shown here is derived from an EMBL/GenBank/DDBJ whole genome shotgun (WGS) entry which is preliminary data.</text>
</comment>
<organism evidence="2 3">
    <name type="scientific">Pararhizobium antarcticum</name>
    <dbReference type="NCBI Taxonomy" id="1798805"/>
    <lineage>
        <taxon>Bacteria</taxon>
        <taxon>Pseudomonadati</taxon>
        <taxon>Pseudomonadota</taxon>
        <taxon>Alphaproteobacteria</taxon>
        <taxon>Hyphomicrobiales</taxon>
        <taxon>Rhizobiaceae</taxon>
        <taxon>Rhizobium/Agrobacterium group</taxon>
        <taxon>Pararhizobium</taxon>
    </lineage>
</organism>
<dbReference type="RefSeq" id="WP_071832152.1">
    <property type="nucleotide sequence ID" value="NZ_LSRP01000071.1"/>
</dbReference>
<keyword evidence="1" id="KW-0175">Coiled coil</keyword>
<dbReference type="Proteomes" id="UP000182661">
    <property type="component" value="Unassembled WGS sequence"/>
</dbReference>
<evidence type="ECO:0000313" key="2">
    <source>
        <dbReference type="EMBL" id="OJF99405.1"/>
    </source>
</evidence>
<name>A0A657LZV2_9HYPH</name>
<dbReference type="OrthoDB" id="9791494at2"/>
<evidence type="ECO:0000313" key="3">
    <source>
        <dbReference type="Proteomes" id="UP000182661"/>
    </source>
</evidence>
<evidence type="ECO:0000256" key="1">
    <source>
        <dbReference type="SAM" id="Coils"/>
    </source>
</evidence>
<protein>
    <submittedName>
        <fullName evidence="2">Uncharacterized protein</fullName>
    </submittedName>
</protein>
<feature type="coiled-coil region" evidence="1">
    <location>
        <begin position="37"/>
        <end position="64"/>
    </location>
</feature>
<proteinExistence type="predicted"/>
<dbReference type="AlphaFoldDB" id="A0A657LZV2"/>
<gene>
    <name evidence="2" type="ORF">AX760_13035</name>
</gene>